<dbReference type="Proteomes" id="UP000029737">
    <property type="component" value="Unassembled WGS sequence"/>
</dbReference>
<protein>
    <submittedName>
        <fullName evidence="1">Uncharacterized protein</fullName>
    </submittedName>
</protein>
<comment type="caution">
    <text evidence="1">The sequence shown here is derived from an EMBL/GenBank/DDBJ whole genome shotgun (WGS) entry which is preliminary data.</text>
</comment>
<organism evidence="1 2">
    <name type="scientific">Actinopolyspora erythraea</name>
    <dbReference type="NCBI Taxonomy" id="414996"/>
    <lineage>
        <taxon>Bacteria</taxon>
        <taxon>Bacillati</taxon>
        <taxon>Actinomycetota</taxon>
        <taxon>Actinomycetes</taxon>
        <taxon>Actinopolysporales</taxon>
        <taxon>Actinopolysporaceae</taxon>
        <taxon>Actinopolyspora</taxon>
    </lineage>
</organism>
<evidence type="ECO:0000313" key="1">
    <source>
        <dbReference type="EMBL" id="KGI79354.1"/>
    </source>
</evidence>
<name>A0ABR4WY94_9ACTN</name>
<reference evidence="1 2" key="1">
    <citation type="journal article" date="2014" name="PLoS ONE">
        <title>Identification and Characterization of a New Erythromycin Biosynthetic Gene Cluster in Actinopolyspora erythraea YIM90600, a Novel Erythronolide-Producing Halophilic Actinomycete Isolated from Salt Field.</title>
        <authorList>
            <person name="Chen D."/>
            <person name="Feng J."/>
            <person name="Huang L."/>
            <person name="Zhang Q."/>
            <person name="Wu J."/>
            <person name="Zhu X."/>
            <person name="Duan Y."/>
            <person name="Xu Z."/>
        </authorList>
    </citation>
    <scope>NUCLEOTIDE SEQUENCE [LARGE SCALE GENOMIC DNA]</scope>
    <source>
        <strain evidence="1 2">YIM90600</strain>
    </source>
</reference>
<dbReference type="EMBL" id="JPMV01000046">
    <property type="protein sequence ID" value="KGI79354.1"/>
    <property type="molecule type" value="Genomic_DNA"/>
</dbReference>
<gene>
    <name evidence="1" type="ORF">IL38_23925</name>
</gene>
<evidence type="ECO:0000313" key="2">
    <source>
        <dbReference type="Proteomes" id="UP000029737"/>
    </source>
</evidence>
<accession>A0ABR4WY94</accession>
<sequence>METRAELGAWLSEWDVVHRQVDERTCRCGWSADEVTQPEHAEAALLSELGAWLSSGRRDERGRSVSWRSLAAELSDRLEESQEAVAHLRARLSHNQCSWRGTVAPLEVPSRDGQVLVRSDPEKVLSRPLPLPVVDRRAGRGKVCGSVCRLWMQDGFVWAGGTLDLAERGEGELLITPEMVPGSGEMLQGEAGEFRWMRWELAAVVLTDRPVFPGTTLLCE</sequence>
<keyword evidence="2" id="KW-1185">Reference proteome</keyword>
<dbReference type="RefSeq" id="WP_043578851.1">
    <property type="nucleotide sequence ID" value="NZ_KN214181.1"/>
</dbReference>
<proteinExistence type="predicted"/>